<sequence>MRLKPSLSVIFQSPWALSFPISRGWLHFRMSCGKRSNPFRRSVTGWLTILTRKQRHFLFAMSIFPSTSRGWSQLPVSPMNSCKISTHRVRRLYRLAPNNSFKPTWLSPRGLIPALDLMPKHSRADAKSEVMRVSFRASVKFERILGIMRKTYEASDRKDGLCVPYIVMCAAALEAILNDALLEHAGAKWGNEQKDYANSLMSMSFRSKLDSLAPLLTSHQYRFDKNHWVYQRLGALITERNNLVHPKPQEHAVPITKGPHPAYGGTPHFPIFPMEYFELADDLTLGSGKKYSPQQYHEAIEKFDKWFLRRLPDRISKIALLVPNAKV</sequence>
<accession>A0A1Y5Q681</accession>
<protein>
    <submittedName>
        <fullName evidence="1">Uncharacterized protein</fullName>
    </submittedName>
</protein>
<gene>
    <name evidence="1" type="ORF">STPYR_10197</name>
</gene>
<proteinExistence type="predicted"/>
<reference evidence="1" key="1">
    <citation type="submission" date="2016-03" db="EMBL/GenBank/DDBJ databases">
        <authorList>
            <person name="Ploux O."/>
        </authorList>
    </citation>
    <scope>NUCLEOTIDE SEQUENCE</scope>
    <source>
        <strain evidence="1">UC10</strain>
    </source>
</reference>
<organism evidence="1">
    <name type="scientific">uncultured Stenotrophomonas sp</name>
    <dbReference type="NCBI Taxonomy" id="165438"/>
    <lineage>
        <taxon>Bacteria</taxon>
        <taxon>Pseudomonadati</taxon>
        <taxon>Pseudomonadota</taxon>
        <taxon>Gammaproteobacteria</taxon>
        <taxon>Lysobacterales</taxon>
        <taxon>Lysobacteraceae</taxon>
        <taxon>Stenotrophomonas</taxon>
        <taxon>environmental samples</taxon>
    </lineage>
</organism>
<dbReference type="EMBL" id="FLTS01000001">
    <property type="protein sequence ID" value="SBV35267.1"/>
    <property type="molecule type" value="Genomic_DNA"/>
</dbReference>
<evidence type="ECO:0000313" key="1">
    <source>
        <dbReference type="EMBL" id="SBV35267.1"/>
    </source>
</evidence>
<name>A0A1Y5Q681_9GAMM</name>
<dbReference type="AlphaFoldDB" id="A0A1Y5Q681"/>